<dbReference type="InterPro" id="IPR036663">
    <property type="entry name" value="Fumarylacetoacetase_C_sf"/>
</dbReference>
<evidence type="ECO:0000313" key="3">
    <source>
        <dbReference type="EMBL" id="SDB17913.1"/>
    </source>
</evidence>
<dbReference type="PANTHER" id="PTHR30143:SF0">
    <property type="entry name" value="2-KETO-4-PENTENOATE HYDRATASE"/>
    <property type="match status" value="1"/>
</dbReference>
<protein>
    <submittedName>
        <fullName evidence="3">2-keto-4-pentenoate hydratase</fullName>
    </submittedName>
</protein>
<accession>A0A1G6BBG9</accession>
<proteinExistence type="predicted"/>
<feature type="domain" description="Fumarylacetoacetase-like C-terminal" evidence="2">
    <location>
        <begin position="98"/>
        <end position="259"/>
    </location>
</feature>
<dbReference type="EMBL" id="FMXQ01000002">
    <property type="protein sequence ID" value="SDB17913.1"/>
    <property type="molecule type" value="Genomic_DNA"/>
</dbReference>
<keyword evidence="1" id="KW-0456">Lyase</keyword>
<dbReference type="GO" id="GO:0005737">
    <property type="term" value="C:cytoplasm"/>
    <property type="evidence" value="ECO:0007669"/>
    <property type="project" value="TreeGrafter"/>
</dbReference>
<dbReference type="InterPro" id="IPR050772">
    <property type="entry name" value="Hydratase-Decarb/MhpD_sf"/>
</dbReference>
<dbReference type="Proteomes" id="UP000199071">
    <property type="component" value="Unassembled WGS sequence"/>
</dbReference>
<dbReference type="STRING" id="665467.SAMN02982931_01447"/>
<evidence type="ECO:0000313" key="4">
    <source>
        <dbReference type="Proteomes" id="UP000199071"/>
    </source>
</evidence>
<dbReference type="PANTHER" id="PTHR30143">
    <property type="entry name" value="ACID HYDRATASE"/>
    <property type="match status" value="1"/>
</dbReference>
<evidence type="ECO:0000259" key="2">
    <source>
        <dbReference type="Pfam" id="PF01557"/>
    </source>
</evidence>
<gene>
    <name evidence="3" type="ORF">SAMN02982931_01447</name>
</gene>
<evidence type="ECO:0000256" key="1">
    <source>
        <dbReference type="ARBA" id="ARBA00023239"/>
    </source>
</evidence>
<dbReference type="InterPro" id="IPR011234">
    <property type="entry name" value="Fumarylacetoacetase-like_C"/>
</dbReference>
<dbReference type="Gene3D" id="3.90.850.10">
    <property type="entry name" value="Fumarylacetoacetase-like, C-terminal domain"/>
    <property type="match status" value="1"/>
</dbReference>
<dbReference type="RefSeq" id="WP_090875700.1">
    <property type="nucleotide sequence ID" value="NZ_FMXQ01000002.1"/>
</dbReference>
<dbReference type="GO" id="GO:0008684">
    <property type="term" value="F:2-oxopent-4-enoate hydratase activity"/>
    <property type="evidence" value="ECO:0007669"/>
    <property type="project" value="TreeGrafter"/>
</dbReference>
<dbReference type="AlphaFoldDB" id="A0A1G6BBG9"/>
<sequence>MDRTAAAAETIAAARLRREALSVLDISIRPGDEVEAYRVQDAVHARLLDTPFGARIGRKIGCTTAVMQTYLGIPNPCAGGVFEGGTHQSGVALRSSDYLRVGIECEIAVRLGRDLNPGGGAFSAESLADAVAAYMPAIEIVDDRYADWRTTDTPTLIADDFFAAGCVLGNPVRGVGAPAETVGVTTINGEEAGRGLGSDVMGDPLNALAWLANSLAARGQSLRKDEIVLTGSLVETKWLDRGDRVTVSISGLGTVELSVT</sequence>
<dbReference type="Pfam" id="PF01557">
    <property type="entry name" value="FAA_hydrolase"/>
    <property type="match status" value="1"/>
</dbReference>
<keyword evidence="4" id="KW-1185">Reference proteome</keyword>
<reference evidence="3 4" key="1">
    <citation type="submission" date="2016-10" db="EMBL/GenBank/DDBJ databases">
        <authorList>
            <person name="de Groot N.N."/>
        </authorList>
    </citation>
    <scope>NUCLEOTIDE SEQUENCE [LARGE SCALE GENOMIC DNA]</scope>
    <source>
        <strain evidence="3 4">ATCC 35022</strain>
    </source>
</reference>
<name>A0A1G6BBG9_9HYPH</name>
<dbReference type="OrthoDB" id="9792137at2"/>
<organism evidence="3 4">
    <name type="scientific">Bauldia litoralis</name>
    <dbReference type="NCBI Taxonomy" id="665467"/>
    <lineage>
        <taxon>Bacteria</taxon>
        <taxon>Pseudomonadati</taxon>
        <taxon>Pseudomonadota</taxon>
        <taxon>Alphaproteobacteria</taxon>
        <taxon>Hyphomicrobiales</taxon>
        <taxon>Kaistiaceae</taxon>
        <taxon>Bauldia</taxon>
    </lineage>
</organism>
<dbReference type="SUPFAM" id="SSF56529">
    <property type="entry name" value="FAH"/>
    <property type="match status" value="1"/>
</dbReference>